<reference evidence="1 2" key="1">
    <citation type="submission" date="2020-04" db="EMBL/GenBank/DDBJ databases">
        <authorList>
            <person name="Hitch T.C.A."/>
            <person name="Wylensek D."/>
            <person name="Clavel T."/>
        </authorList>
    </citation>
    <scope>NUCLEOTIDE SEQUENCE [LARGE SCALE GENOMIC DNA]</scope>
    <source>
        <strain evidence="1 2">BSM-130-P53-3C</strain>
    </source>
</reference>
<dbReference type="AlphaFoldDB" id="A0A7X9NRS5"/>
<evidence type="ECO:0000313" key="2">
    <source>
        <dbReference type="Proteomes" id="UP000588369"/>
    </source>
</evidence>
<evidence type="ECO:0000313" key="1">
    <source>
        <dbReference type="EMBL" id="NME62435.1"/>
    </source>
</evidence>
<proteinExistence type="predicted"/>
<sequence>MSIPKVAHGGLPKSWMKPESARSPVLAAHWAKPVVALTQTVYSGGVVSETGLWGDAIFREMLGTKSENLCSPADFARY</sequence>
<dbReference type="Proteomes" id="UP000588369">
    <property type="component" value="Unassembled WGS sequence"/>
</dbReference>
<dbReference type="EMBL" id="JABAGI010000008">
    <property type="protein sequence ID" value="NME62435.1"/>
    <property type="molecule type" value="Genomic_DNA"/>
</dbReference>
<accession>A0A7X9NRS5</accession>
<gene>
    <name evidence="1" type="ORF">HF844_06445</name>
</gene>
<name>A0A7X9NRS5_9BIFI</name>
<protein>
    <submittedName>
        <fullName evidence="1">Uncharacterized protein</fullName>
    </submittedName>
</protein>
<comment type="caution">
    <text evidence="1">The sequence shown here is derived from an EMBL/GenBank/DDBJ whole genome shotgun (WGS) entry which is preliminary data.</text>
</comment>
<organism evidence="1 2">
    <name type="scientific">Bifidobacterium thermophilum</name>
    <dbReference type="NCBI Taxonomy" id="33905"/>
    <lineage>
        <taxon>Bacteria</taxon>
        <taxon>Bacillati</taxon>
        <taxon>Actinomycetota</taxon>
        <taxon>Actinomycetes</taxon>
        <taxon>Bifidobacteriales</taxon>
        <taxon>Bifidobacteriaceae</taxon>
        <taxon>Bifidobacterium</taxon>
    </lineage>
</organism>
<dbReference type="RefSeq" id="WP_168984340.1">
    <property type="nucleotide sequence ID" value="NZ_JABAGI010000008.1"/>
</dbReference>